<evidence type="ECO:0000313" key="1">
    <source>
        <dbReference type="EMBL" id="AHH45317.1"/>
    </source>
</evidence>
<dbReference type="PATRIC" id="fig|743966.3.peg.310"/>
<dbReference type="RefSeq" id="WP_022934755.1">
    <property type="nucleotide sequence ID" value="NZ_CP007154.1"/>
</dbReference>
<evidence type="ECO:0000313" key="2">
    <source>
        <dbReference type="Proteomes" id="UP000019229"/>
    </source>
</evidence>
<dbReference type="EMBL" id="CP007154">
    <property type="protein sequence ID" value="AHH45317.1"/>
    <property type="molecule type" value="Genomic_DNA"/>
</dbReference>
<protein>
    <submittedName>
        <fullName evidence="1">Uncharacterized protein</fullName>
    </submittedName>
</protein>
<accession>W5UT53</accession>
<dbReference type="AlphaFoldDB" id="W5UT53"/>
<reference evidence="1 2" key="1">
    <citation type="journal article" date="2014" name="Genome Announc.">
        <title>Complete Genome Sequence of Mycoplasma bovoculi Strain M165/69T (ATCC 29104).</title>
        <authorList>
            <person name="Calcutt M.J."/>
            <person name="Foecking M.F."/>
        </authorList>
    </citation>
    <scope>NUCLEOTIDE SEQUENCE [LARGE SCALE GENOMIC DNA]</scope>
    <source>
        <strain evidence="1">M165/69</strain>
    </source>
</reference>
<dbReference type="KEGG" id="mbc:MYB_01540"/>
<organism evidence="1 2">
    <name type="scientific">Mesomycoplasma bovoculi M165/69</name>
    <dbReference type="NCBI Taxonomy" id="743966"/>
    <lineage>
        <taxon>Bacteria</taxon>
        <taxon>Bacillati</taxon>
        <taxon>Mycoplasmatota</taxon>
        <taxon>Mycoplasmoidales</taxon>
        <taxon>Metamycoplasmataceae</taxon>
        <taxon>Mesomycoplasma</taxon>
    </lineage>
</organism>
<gene>
    <name evidence="1" type="ORF">MYB_01540</name>
</gene>
<proteinExistence type="predicted"/>
<name>W5UT53_9BACT</name>
<dbReference type="Proteomes" id="UP000019229">
    <property type="component" value="Chromosome"/>
</dbReference>
<sequence length="155" mass="18199">MEKSNTNLSKQEIEKQEDLITQFKSKLTTLTNLKKTDEFKQISNELDEIKHWLPLVLEQIFNLDFWFKQVSSLNNNTTIDSIKSTFFHQDLDFQFQNSIEKWEAFIDNLIDVINKIESINSSAKSIKDLTSVFEQKLTDLGHPTKNVKNCPYKHN</sequence>
<keyword evidence="2" id="KW-1185">Reference proteome</keyword>
<dbReference type="HOGENOM" id="CLU_1693522_0_0_14"/>